<dbReference type="EMBL" id="PYAV01000002">
    <property type="protein sequence ID" value="PSL50953.1"/>
    <property type="molecule type" value="Genomic_DNA"/>
</dbReference>
<dbReference type="RefSeq" id="WP_106587666.1">
    <property type="nucleotide sequence ID" value="NZ_PYAV01000002.1"/>
</dbReference>
<accession>A0A2P8HXJ0</accession>
<evidence type="ECO:0000313" key="3">
    <source>
        <dbReference type="Proteomes" id="UP000242310"/>
    </source>
</evidence>
<name>A0A2P8HXJ0_9BACI</name>
<proteinExistence type="predicted"/>
<gene>
    <name evidence="2" type="ORF">B0H94_102230</name>
</gene>
<comment type="caution">
    <text evidence="2">The sequence shown here is derived from an EMBL/GenBank/DDBJ whole genome shotgun (WGS) entry which is preliminary data.</text>
</comment>
<keyword evidence="1" id="KW-0732">Signal</keyword>
<evidence type="ECO:0008006" key="4">
    <source>
        <dbReference type="Google" id="ProtNLM"/>
    </source>
</evidence>
<reference evidence="2 3" key="1">
    <citation type="submission" date="2018-03" db="EMBL/GenBank/DDBJ databases">
        <title>Genomic Encyclopedia of Type Strains, Phase III (KMG-III): the genomes of soil and plant-associated and newly described type strains.</title>
        <authorList>
            <person name="Whitman W."/>
        </authorList>
    </citation>
    <scope>NUCLEOTIDE SEQUENCE [LARGE SCALE GENOMIC DNA]</scope>
    <source>
        <strain evidence="2 3">CGMCC 1.07653</strain>
    </source>
</reference>
<evidence type="ECO:0000313" key="2">
    <source>
        <dbReference type="EMBL" id="PSL50953.1"/>
    </source>
</evidence>
<keyword evidence="3" id="KW-1185">Reference proteome</keyword>
<feature type="chain" id="PRO_5039221939" description="Copper amine oxidase-like protein" evidence="1">
    <location>
        <begin position="22"/>
        <end position="317"/>
    </location>
</feature>
<evidence type="ECO:0000256" key="1">
    <source>
        <dbReference type="SAM" id="SignalP"/>
    </source>
</evidence>
<dbReference type="AlphaFoldDB" id="A0A2P8HXJ0"/>
<sequence length="317" mass="35544">MKRTILSAAGVICFFAFTANLQGEETAEGEFPRDLLGDIEQLKEEVEDADLDEEEHPEFDELQPDIPVYIDGQEQNYGGAPFWAGGEIFLPVAAAVQALNEYSDVQEALGVNHPFEDERPYDVLDEEGWVQQVDNRESVALRNVEHFGVQAYWFDDPARLHLETGSLLGFSGVPVGATRASAEDAFNADWKTGYGKAADEIGFHGGMNQFNYTNRFGEERSGDVPDVQIEIKGETVTYLIASDEDYATSKNVAVGDDLFEARRMYGSSYEEFEAVGKTVRVYDVREGSIWFIADDRNEIERIGLWHRHVAPLFTTEN</sequence>
<dbReference type="OrthoDB" id="2827983at2"/>
<organism evidence="2 3">
    <name type="scientific">Salsuginibacillus halophilus</name>
    <dbReference type="NCBI Taxonomy" id="517424"/>
    <lineage>
        <taxon>Bacteria</taxon>
        <taxon>Bacillati</taxon>
        <taxon>Bacillota</taxon>
        <taxon>Bacilli</taxon>
        <taxon>Bacillales</taxon>
        <taxon>Bacillaceae</taxon>
        <taxon>Salsuginibacillus</taxon>
    </lineage>
</organism>
<protein>
    <recommendedName>
        <fullName evidence="4">Copper amine oxidase-like protein</fullName>
    </recommendedName>
</protein>
<dbReference type="Proteomes" id="UP000242310">
    <property type="component" value="Unassembled WGS sequence"/>
</dbReference>
<feature type="signal peptide" evidence="1">
    <location>
        <begin position="1"/>
        <end position="21"/>
    </location>
</feature>